<comment type="function">
    <text evidence="8">Membrane-associated protein that warps the membrane surface to access and bind aromatic isoprenes with high specificity, including ubiquinone (CoQ) isoprene intermediates and presents them directly to Coq7, therefore facilitating the Coq7-mediated hydroxylase step. Participates in the biosynthesis of coenzyme Q, also named ubiquinone, an essential lipid-soluble electron transporter for aerobic cellular respiration.</text>
</comment>
<dbReference type="Gene3D" id="1.10.357.10">
    <property type="entry name" value="Tetracycline Repressor, domain 2"/>
    <property type="match status" value="1"/>
</dbReference>
<evidence type="ECO:0000259" key="10">
    <source>
        <dbReference type="Pfam" id="PF08511"/>
    </source>
</evidence>
<dbReference type="Proteomes" id="UP000193411">
    <property type="component" value="Unassembled WGS sequence"/>
</dbReference>
<dbReference type="InterPro" id="IPR013718">
    <property type="entry name" value="COQ9_C"/>
</dbReference>
<dbReference type="PANTHER" id="PTHR21427:SF19">
    <property type="entry name" value="UBIQUINONE BIOSYNTHESIS PROTEIN COQ9, MITOCHONDRIAL"/>
    <property type="match status" value="1"/>
</dbReference>
<feature type="domain" description="COQ9 C-terminal" evidence="10">
    <location>
        <begin position="208"/>
        <end position="277"/>
    </location>
</feature>
<keyword evidence="12" id="KW-1185">Reference proteome</keyword>
<dbReference type="GO" id="GO:0005743">
    <property type="term" value="C:mitochondrial inner membrane"/>
    <property type="evidence" value="ECO:0007669"/>
    <property type="project" value="TreeGrafter"/>
</dbReference>
<evidence type="ECO:0000256" key="2">
    <source>
        <dbReference type="ARBA" id="ARBA00004749"/>
    </source>
</evidence>
<comment type="similarity">
    <text evidence="3 8">Belongs to the COQ9 family.</text>
</comment>
<evidence type="ECO:0000256" key="1">
    <source>
        <dbReference type="ARBA" id="ARBA00004173"/>
    </source>
</evidence>
<reference evidence="11 12" key="1">
    <citation type="submission" date="2016-07" db="EMBL/GenBank/DDBJ databases">
        <title>Pervasive Adenine N6-methylation of Active Genes in Fungi.</title>
        <authorList>
            <consortium name="DOE Joint Genome Institute"/>
            <person name="Mondo S.J."/>
            <person name="Dannebaum R.O."/>
            <person name="Kuo R.C."/>
            <person name="Labutti K."/>
            <person name="Haridas S."/>
            <person name="Kuo A."/>
            <person name="Salamov A."/>
            <person name="Ahrendt S.R."/>
            <person name="Lipzen A."/>
            <person name="Sullivan W."/>
            <person name="Andreopoulos W.B."/>
            <person name="Clum A."/>
            <person name="Lindquist E."/>
            <person name="Daum C."/>
            <person name="Ramamoorthy G.K."/>
            <person name="Gryganskyi A."/>
            <person name="Culley D."/>
            <person name="Magnuson J.K."/>
            <person name="James T.Y."/>
            <person name="O'Malley M.A."/>
            <person name="Stajich J.E."/>
            <person name="Spatafora J.W."/>
            <person name="Visel A."/>
            <person name="Grigoriev I.V."/>
        </authorList>
    </citation>
    <scope>NUCLEOTIDE SEQUENCE [LARGE SCALE GENOMIC DNA]</scope>
    <source>
        <strain evidence="11 12">PL171</strain>
    </source>
</reference>
<feature type="region of interest" description="Disordered" evidence="9">
    <location>
        <begin position="48"/>
        <end position="93"/>
    </location>
</feature>
<dbReference type="STRING" id="765915.A0A1Y2HZM2"/>
<dbReference type="PANTHER" id="PTHR21427">
    <property type="entry name" value="UBIQUINONE BIOSYNTHESIS PROTEIN COQ9, MITOCHONDRIAL"/>
    <property type="match status" value="1"/>
</dbReference>
<evidence type="ECO:0000256" key="4">
    <source>
        <dbReference type="ARBA" id="ARBA00022688"/>
    </source>
</evidence>
<evidence type="ECO:0000256" key="5">
    <source>
        <dbReference type="ARBA" id="ARBA00022946"/>
    </source>
</evidence>
<evidence type="ECO:0000256" key="6">
    <source>
        <dbReference type="ARBA" id="ARBA00023121"/>
    </source>
</evidence>
<dbReference type="AlphaFoldDB" id="A0A1Y2HZM2"/>
<proteinExistence type="inferred from homology"/>
<evidence type="ECO:0000256" key="3">
    <source>
        <dbReference type="ARBA" id="ARBA00010766"/>
    </source>
</evidence>
<feature type="compositionally biased region" description="Low complexity" evidence="9">
    <location>
        <begin position="66"/>
        <end position="80"/>
    </location>
</feature>
<sequence length="306" mass="33069">MIPIASILSPMTRAAMATSFAPLASRPAAAALATAVLRSSSLRRTLATEVTPPGSPTNAAGATHDSGSTASSSQHSSESTSPPPPPSHSSESIDDVRKALLSTALSLVPQYSFSDQALAEAAKMLDLPATVKGLAPHGTRDLVQHLFDEGLVVIREEHERLVAEHAGKKLGVTKTVTHLSRKRLEYMSPYIAQWPDAVKLLTHPTNVPFALHHLHRLVDEIWYCAGDRSFDTNYYTKRGLLAGVYTSTELFMTQDKSPGFADTWVFMDARFKDSAKVGMGASRLKSSLEWGANNLKGVLMSKGIRF</sequence>
<evidence type="ECO:0000313" key="11">
    <source>
        <dbReference type="EMBL" id="ORZ39181.1"/>
    </source>
</evidence>
<accession>A0A1Y2HZM2</accession>
<evidence type="ECO:0000256" key="9">
    <source>
        <dbReference type="SAM" id="MobiDB-lite"/>
    </source>
</evidence>
<keyword evidence="5" id="KW-0809">Transit peptide</keyword>
<organism evidence="11 12">
    <name type="scientific">Catenaria anguillulae PL171</name>
    <dbReference type="NCBI Taxonomy" id="765915"/>
    <lineage>
        <taxon>Eukaryota</taxon>
        <taxon>Fungi</taxon>
        <taxon>Fungi incertae sedis</taxon>
        <taxon>Blastocladiomycota</taxon>
        <taxon>Blastocladiomycetes</taxon>
        <taxon>Blastocladiales</taxon>
        <taxon>Catenariaceae</taxon>
        <taxon>Catenaria</taxon>
    </lineage>
</organism>
<keyword evidence="6 8" id="KW-0446">Lipid-binding</keyword>
<dbReference type="Pfam" id="PF08511">
    <property type="entry name" value="COQ9"/>
    <property type="match status" value="1"/>
</dbReference>
<protein>
    <recommendedName>
        <fullName evidence="8">Ubiquinone biosynthesis protein</fullName>
    </recommendedName>
</protein>
<name>A0A1Y2HZM2_9FUNG</name>
<dbReference type="InterPro" id="IPR012762">
    <property type="entry name" value="Ubiq_biosynth_COQ9"/>
</dbReference>
<dbReference type="FunFam" id="1.10.357.10:FF:000004">
    <property type="entry name" value="Ubiquinone biosynthesis protein COQ9, mitochondrial"/>
    <property type="match status" value="1"/>
</dbReference>
<dbReference type="NCBIfam" id="TIGR02396">
    <property type="entry name" value="diverge_rpsU"/>
    <property type="match status" value="1"/>
</dbReference>
<comment type="pathway">
    <text evidence="2 8">Cofactor biosynthesis; ubiquinone biosynthesis.</text>
</comment>
<dbReference type="OrthoDB" id="619536at2759"/>
<comment type="caution">
    <text evidence="11">The sequence shown here is derived from an EMBL/GenBank/DDBJ whole genome shotgun (WGS) entry which is preliminary data.</text>
</comment>
<evidence type="ECO:0000256" key="8">
    <source>
        <dbReference type="RuleBase" id="RU366063"/>
    </source>
</evidence>
<dbReference type="UniPathway" id="UPA00232"/>
<dbReference type="EMBL" id="MCFL01000006">
    <property type="protein sequence ID" value="ORZ39181.1"/>
    <property type="molecule type" value="Genomic_DNA"/>
</dbReference>
<dbReference type="GO" id="GO:0006744">
    <property type="term" value="P:ubiquinone biosynthetic process"/>
    <property type="evidence" value="ECO:0007669"/>
    <property type="project" value="UniProtKB-UniRule"/>
</dbReference>
<keyword evidence="4 8" id="KW-0831">Ubiquinone biosynthesis</keyword>
<comment type="subcellular location">
    <subcellularLocation>
        <location evidence="1 8">Mitochondrion</location>
    </subcellularLocation>
</comment>
<evidence type="ECO:0000256" key="7">
    <source>
        <dbReference type="ARBA" id="ARBA00023128"/>
    </source>
</evidence>
<dbReference type="GO" id="GO:0008289">
    <property type="term" value="F:lipid binding"/>
    <property type="evidence" value="ECO:0007669"/>
    <property type="project" value="UniProtKB-UniRule"/>
</dbReference>
<gene>
    <name evidence="11" type="ORF">BCR44DRAFT_54500</name>
</gene>
<keyword evidence="7 8" id="KW-0496">Mitochondrion</keyword>
<evidence type="ECO:0000313" key="12">
    <source>
        <dbReference type="Proteomes" id="UP000193411"/>
    </source>
</evidence>